<accession>A0AAE4SD66</accession>
<sequence length="125" mass="14730">MAIELELSNMPADLKLKSVLSELQKDTQFFVKDVDQIWFYYSKKPNFSEILWYVTRAVKEKYGPRLLGQMKIEVEYDCHFLEIQIPIAESGIELSDEMIGICEEARRMYGTTASCFFLITQYEKY</sequence>
<evidence type="ECO:0000313" key="2">
    <source>
        <dbReference type="Proteomes" id="UP001271789"/>
    </source>
</evidence>
<dbReference type="AlphaFoldDB" id="A0AAE4SD66"/>
<dbReference type="RefSeq" id="WP_338098832.1">
    <property type="nucleotide sequence ID" value="NZ_JAWDKD010000005.1"/>
</dbReference>
<dbReference type="EMBL" id="JAWDKD010000005">
    <property type="protein sequence ID" value="MDV0446439.1"/>
    <property type="molecule type" value="Genomic_DNA"/>
</dbReference>
<gene>
    <name evidence="1" type="ORF">MsAg5_02730</name>
</gene>
<evidence type="ECO:0000313" key="1">
    <source>
        <dbReference type="EMBL" id="MDV0446439.1"/>
    </source>
</evidence>
<comment type="caution">
    <text evidence="1">The sequence shown here is derived from an EMBL/GenBank/DDBJ whole genome shotgun (WGS) entry which is preliminary data.</text>
</comment>
<keyword evidence="2" id="KW-1185">Reference proteome</keyword>
<reference evidence="1" key="1">
    <citation type="submission" date="2023-06" db="EMBL/GenBank/DDBJ databases">
        <title>Genome sequence of Methanosarcinaceae archaeon Ag5.</title>
        <authorList>
            <person name="Protasov E."/>
            <person name="Platt K."/>
            <person name="Poehlein A."/>
            <person name="Daniel R."/>
            <person name="Brune A."/>
        </authorList>
    </citation>
    <scope>NUCLEOTIDE SEQUENCE</scope>
    <source>
        <strain evidence="1">Ag5</strain>
    </source>
</reference>
<proteinExistence type="predicted"/>
<protein>
    <submittedName>
        <fullName evidence="1">Uncharacterized protein</fullName>
    </submittedName>
</protein>
<organism evidence="1 2">
    <name type="scientific">Methanolapillus africanus</name>
    <dbReference type="NCBI Taxonomy" id="3028297"/>
    <lineage>
        <taxon>Archaea</taxon>
        <taxon>Methanobacteriati</taxon>
        <taxon>Methanobacteriota</taxon>
        <taxon>Stenosarchaea group</taxon>
        <taxon>Methanomicrobia</taxon>
        <taxon>Methanosarcinales</taxon>
        <taxon>Methanosarcinaceae</taxon>
        <taxon>Methanolapillus</taxon>
    </lineage>
</organism>
<dbReference type="Proteomes" id="UP001271789">
    <property type="component" value="Unassembled WGS sequence"/>
</dbReference>
<name>A0AAE4SD66_9EURY</name>